<gene>
    <name evidence="2" type="ORF">PN36_30310</name>
</gene>
<evidence type="ECO:0008006" key="4">
    <source>
        <dbReference type="Google" id="ProtNLM"/>
    </source>
</evidence>
<evidence type="ECO:0000313" key="2">
    <source>
        <dbReference type="EMBL" id="TGO02108.1"/>
    </source>
</evidence>
<sequence>MISNIIMTQTAPNWVIKPLVAEEVYTDRQEFLDYLYHTALKAKTRRTGSTVLLGQRRMGKTELFKRVVNRLFFEQDHQAPQAVVPVYYSFPDTFENRWDFSIKYVENFIRWYVAFRLRQPEILQATLDYDELIAIAREKLSVTKGFQIALNFLVSLQKQKITIPEQEALYLPRRVSDYDDSTIVMFLDEFQNTRLPQHNFDVVGYMQEAVESPTCPHFVTGSSMSILAREILGRGSLFGRFESHPIEPLTGYWGTELVRKAASYYDTQIAEPMAPVIAERCGGNPFYITALIKQAVKLNKPISSEEILNQILAIDLSSGFIWSELSDQVTRWLERINEYGITKWILYLSAIQEGEKIDLTQIQQALLERDYQTVSLEQIREVLIKLSRGDLLDYLELGNWFRKVKDPILLEFLRIWGRIAVEGKNEAEVKDELQQQYQSLQKRVSDLKGYLAEVYMAQILFNAQEQTLPGAYFHVAEAVDIPGFNYIRLRERLGPGAQTEIDLHGAAGIEQWVAESKWRPQRKASPKEIQQLLDKAEVVKKDRKATIMRLWFFSYHGFAKAALELMSEHGILWSTQEDLDGLLDYVKLRRLPELS</sequence>
<reference evidence="2 3" key="1">
    <citation type="journal article" date="2016" name="Front. Microbiol.">
        <title>Single-Cell (Meta-)Genomics of a Dimorphic Candidatus Thiomargarita nelsonii Reveals Genomic Plasticity.</title>
        <authorList>
            <person name="Flood B.E."/>
            <person name="Fliss P."/>
            <person name="Jones D.S."/>
            <person name="Dick G.J."/>
            <person name="Jain S."/>
            <person name="Kaster A.K."/>
            <person name="Winkel M."/>
            <person name="Mussmann M."/>
            <person name="Bailey J."/>
        </authorList>
    </citation>
    <scope>NUCLEOTIDE SEQUENCE [LARGE SCALE GENOMIC DNA]</scope>
    <source>
        <strain evidence="2">Hydrate Ridge</strain>
    </source>
</reference>
<keyword evidence="3" id="KW-1185">Reference proteome</keyword>
<protein>
    <recommendedName>
        <fullName evidence="4">ATPase domain protein, prokaryote domain protein</fullName>
    </recommendedName>
</protein>
<dbReference type="Gene3D" id="3.40.50.300">
    <property type="entry name" value="P-loop containing nucleotide triphosphate hydrolases"/>
    <property type="match status" value="1"/>
</dbReference>
<evidence type="ECO:0000256" key="1">
    <source>
        <dbReference type="SAM" id="Coils"/>
    </source>
</evidence>
<dbReference type="PANTHER" id="PTHR34301">
    <property type="entry name" value="DNA-BINDING PROTEIN-RELATED"/>
    <property type="match status" value="1"/>
</dbReference>
<keyword evidence="1" id="KW-0175">Coiled coil</keyword>
<evidence type="ECO:0000313" key="3">
    <source>
        <dbReference type="Proteomes" id="UP000030428"/>
    </source>
</evidence>
<feature type="coiled-coil region" evidence="1">
    <location>
        <begin position="423"/>
        <end position="450"/>
    </location>
</feature>
<organism evidence="2 3">
    <name type="scientific">Candidatus Thiomargarita nelsonii</name>
    <dbReference type="NCBI Taxonomy" id="1003181"/>
    <lineage>
        <taxon>Bacteria</taxon>
        <taxon>Pseudomonadati</taxon>
        <taxon>Pseudomonadota</taxon>
        <taxon>Gammaproteobacteria</taxon>
        <taxon>Thiotrichales</taxon>
        <taxon>Thiotrichaceae</taxon>
        <taxon>Thiomargarita</taxon>
    </lineage>
</organism>
<dbReference type="InterPro" id="IPR027417">
    <property type="entry name" value="P-loop_NTPase"/>
</dbReference>
<name>A0A4E0QLY0_9GAMM</name>
<dbReference type="Proteomes" id="UP000030428">
    <property type="component" value="Unassembled WGS sequence"/>
</dbReference>
<dbReference type="PANTHER" id="PTHR34301:SF8">
    <property type="entry name" value="ATPASE DOMAIN-CONTAINING PROTEIN"/>
    <property type="match status" value="1"/>
</dbReference>
<comment type="caution">
    <text evidence="2">The sequence shown here is derived from an EMBL/GenBank/DDBJ whole genome shotgun (WGS) entry which is preliminary data.</text>
</comment>
<dbReference type="AlphaFoldDB" id="A0A4E0QLY0"/>
<dbReference type="SUPFAM" id="SSF52540">
    <property type="entry name" value="P-loop containing nucleoside triphosphate hydrolases"/>
    <property type="match status" value="1"/>
</dbReference>
<accession>A0A4E0QLY0</accession>
<proteinExistence type="predicted"/>
<dbReference type="EMBL" id="JSZA02000222">
    <property type="protein sequence ID" value="TGO02108.1"/>
    <property type="molecule type" value="Genomic_DNA"/>
</dbReference>